<accession>A0A0L0SI96</accession>
<proteinExistence type="predicted"/>
<evidence type="ECO:0000313" key="1">
    <source>
        <dbReference type="EMBL" id="KNE62241.1"/>
    </source>
</evidence>
<dbReference type="VEuPathDB" id="FungiDB:AMAG_07480"/>
<name>A0A0L0SI96_ALLM3</name>
<protein>
    <submittedName>
        <fullName evidence="1">Uncharacterized protein</fullName>
    </submittedName>
</protein>
<gene>
    <name evidence="1" type="ORF">AMAG_07480</name>
</gene>
<reference evidence="2" key="2">
    <citation type="submission" date="2009-11" db="EMBL/GenBank/DDBJ databases">
        <title>The Genome Sequence of Allomyces macrogynus strain ATCC 38327.</title>
        <authorList>
            <consortium name="The Broad Institute Genome Sequencing Platform"/>
            <person name="Russ C."/>
            <person name="Cuomo C."/>
            <person name="Shea T."/>
            <person name="Young S.K."/>
            <person name="Zeng Q."/>
            <person name="Koehrsen M."/>
            <person name="Haas B."/>
            <person name="Borodovsky M."/>
            <person name="Guigo R."/>
            <person name="Alvarado L."/>
            <person name="Berlin A."/>
            <person name="Borenstein D."/>
            <person name="Chen Z."/>
            <person name="Engels R."/>
            <person name="Freedman E."/>
            <person name="Gellesch M."/>
            <person name="Goldberg J."/>
            <person name="Griggs A."/>
            <person name="Gujja S."/>
            <person name="Heiman D."/>
            <person name="Hepburn T."/>
            <person name="Howarth C."/>
            <person name="Jen D."/>
            <person name="Larson L."/>
            <person name="Lewis B."/>
            <person name="Mehta T."/>
            <person name="Park D."/>
            <person name="Pearson M."/>
            <person name="Roberts A."/>
            <person name="Saif S."/>
            <person name="Shenoy N."/>
            <person name="Sisk P."/>
            <person name="Stolte C."/>
            <person name="Sykes S."/>
            <person name="Walk T."/>
            <person name="White J."/>
            <person name="Yandava C."/>
            <person name="Burger G."/>
            <person name="Gray M.W."/>
            <person name="Holland P.W.H."/>
            <person name="King N."/>
            <person name="Lang F.B.F."/>
            <person name="Roger A.J."/>
            <person name="Ruiz-Trillo I."/>
            <person name="Lander E."/>
            <person name="Nusbaum C."/>
        </authorList>
    </citation>
    <scope>NUCLEOTIDE SEQUENCE [LARGE SCALE GENOMIC DNA]</scope>
    <source>
        <strain evidence="2">ATCC 38327</strain>
    </source>
</reference>
<reference evidence="1 2" key="1">
    <citation type="submission" date="2009-11" db="EMBL/GenBank/DDBJ databases">
        <title>Annotation of Allomyces macrogynus ATCC 38327.</title>
        <authorList>
            <consortium name="The Broad Institute Genome Sequencing Platform"/>
            <person name="Russ C."/>
            <person name="Cuomo C."/>
            <person name="Burger G."/>
            <person name="Gray M.W."/>
            <person name="Holland P.W.H."/>
            <person name="King N."/>
            <person name="Lang F.B.F."/>
            <person name="Roger A.J."/>
            <person name="Ruiz-Trillo I."/>
            <person name="Young S.K."/>
            <person name="Zeng Q."/>
            <person name="Gargeya S."/>
            <person name="Fitzgerald M."/>
            <person name="Haas B."/>
            <person name="Abouelleil A."/>
            <person name="Alvarado L."/>
            <person name="Arachchi H.M."/>
            <person name="Berlin A."/>
            <person name="Chapman S.B."/>
            <person name="Gearin G."/>
            <person name="Goldberg J."/>
            <person name="Griggs A."/>
            <person name="Gujja S."/>
            <person name="Hansen M."/>
            <person name="Heiman D."/>
            <person name="Howarth C."/>
            <person name="Larimer J."/>
            <person name="Lui A."/>
            <person name="MacDonald P.J.P."/>
            <person name="McCowen C."/>
            <person name="Montmayeur A."/>
            <person name="Murphy C."/>
            <person name="Neiman D."/>
            <person name="Pearson M."/>
            <person name="Priest M."/>
            <person name="Roberts A."/>
            <person name="Saif S."/>
            <person name="Shea T."/>
            <person name="Sisk P."/>
            <person name="Stolte C."/>
            <person name="Sykes S."/>
            <person name="Wortman J."/>
            <person name="Nusbaum C."/>
            <person name="Birren B."/>
        </authorList>
    </citation>
    <scope>NUCLEOTIDE SEQUENCE [LARGE SCALE GENOMIC DNA]</scope>
    <source>
        <strain evidence="1 2">ATCC 38327</strain>
    </source>
</reference>
<dbReference type="Proteomes" id="UP000054350">
    <property type="component" value="Unassembled WGS sequence"/>
</dbReference>
<dbReference type="AlphaFoldDB" id="A0A0L0SI96"/>
<evidence type="ECO:0000313" key="2">
    <source>
        <dbReference type="Proteomes" id="UP000054350"/>
    </source>
</evidence>
<sequence length="172" mass="18834">MELSLAVEATPSMEDAPLVYATAVVIVPYQIRLAEGVTFAYLLRRVAAAHAGTNVPVLGNKRPHDALMSESQDLDQVLHAAVTGAPLPKEFSVLEHVHAKRQCQWKQLSDNDVVWGRNAEDSLRFVERPGFAYRENPRAWHPFSGAVSGRWVVKYKPVDLTAAVAAAHAAGQ</sequence>
<organism evidence="1 2">
    <name type="scientific">Allomyces macrogynus (strain ATCC 38327)</name>
    <name type="common">Allomyces javanicus var. macrogynus</name>
    <dbReference type="NCBI Taxonomy" id="578462"/>
    <lineage>
        <taxon>Eukaryota</taxon>
        <taxon>Fungi</taxon>
        <taxon>Fungi incertae sedis</taxon>
        <taxon>Blastocladiomycota</taxon>
        <taxon>Blastocladiomycetes</taxon>
        <taxon>Blastocladiales</taxon>
        <taxon>Blastocladiaceae</taxon>
        <taxon>Allomyces</taxon>
    </lineage>
</organism>
<dbReference type="EMBL" id="GG745339">
    <property type="protein sequence ID" value="KNE62241.1"/>
    <property type="molecule type" value="Genomic_DNA"/>
</dbReference>
<keyword evidence="2" id="KW-1185">Reference proteome</keyword>